<evidence type="ECO:0000313" key="3">
    <source>
        <dbReference type="EMBL" id="KAF9728798.1"/>
    </source>
</evidence>
<dbReference type="EMBL" id="WJXW01000018">
    <property type="protein sequence ID" value="KAF9728798.1"/>
    <property type="molecule type" value="Genomic_DNA"/>
</dbReference>
<feature type="transmembrane region" description="Helical" evidence="2">
    <location>
        <begin position="122"/>
        <end position="143"/>
    </location>
</feature>
<evidence type="ECO:0000313" key="4">
    <source>
        <dbReference type="Proteomes" id="UP000756921"/>
    </source>
</evidence>
<organism evidence="3 4">
    <name type="scientific">Paraphaeosphaeria minitans</name>
    <dbReference type="NCBI Taxonomy" id="565426"/>
    <lineage>
        <taxon>Eukaryota</taxon>
        <taxon>Fungi</taxon>
        <taxon>Dikarya</taxon>
        <taxon>Ascomycota</taxon>
        <taxon>Pezizomycotina</taxon>
        <taxon>Dothideomycetes</taxon>
        <taxon>Pleosporomycetidae</taxon>
        <taxon>Pleosporales</taxon>
        <taxon>Massarineae</taxon>
        <taxon>Didymosphaeriaceae</taxon>
        <taxon>Paraphaeosphaeria</taxon>
    </lineage>
</organism>
<keyword evidence="4" id="KW-1185">Reference proteome</keyword>
<keyword evidence="2" id="KW-0472">Membrane</keyword>
<keyword evidence="2" id="KW-1133">Transmembrane helix</keyword>
<evidence type="ECO:0000256" key="2">
    <source>
        <dbReference type="SAM" id="Phobius"/>
    </source>
</evidence>
<gene>
    <name evidence="3" type="ORF">PMIN01_13178</name>
</gene>
<feature type="region of interest" description="Disordered" evidence="1">
    <location>
        <begin position="239"/>
        <end position="263"/>
    </location>
</feature>
<name>A0A9P6KIX9_9PLEO</name>
<feature type="compositionally biased region" description="Polar residues" evidence="1">
    <location>
        <begin position="254"/>
        <end position="263"/>
    </location>
</feature>
<accession>A0A9P6KIX9</accession>
<dbReference type="AlphaFoldDB" id="A0A9P6KIX9"/>
<comment type="caution">
    <text evidence="3">The sequence shown here is derived from an EMBL/GenBank/DDBJ whole genome shotgun (WGS) entry which is preliminary data.</text>
</comment>
<evidence type="ECO:0000256" key="1">
    <source>
        <dbReference type="SAM" id="MobiDB-lite"/>
    </source>
</evidence>
<protein>
    <submittedName>
        <fullName evidence="3">Uncharacterized protein</fullName>
    </submittedName>
</protein>
<dbReference type="Proteomes" id="UP000756921">
    <property type="component" value="Unassembled WGS sequence"/>
</dbReference>
<keyword evidence="2" id="KW-0812">Transmembrane</keyword>
<sequence>MVRGTLCDALRQAIVVAFEYSRATVAIRHILHSPKRYTPLSIASSRASPFCPRSRFGPDPDPRCLPLDPALADWPTLFATNSRSSLHTHAHATKAHLHTSTCQLRIRLRFAKSNKICRRKELYLVQAMLVAVCILAWQTWAMLTHPTFADVSVLVSVTLRSDQIRSDEAHFAHGFKSMRTSTPRPDSPSMTATHPCGLYIRPSAIGSVSQGFLTRASDEIESAGVRRTFLPRIENALPRKQEHGSTPRHILVSRSPQSMRAQG</sequence>
<proteinExistence type="predicted"/>
<reference evidence="3" key="1">
    <citation type="journal article" date="2020" name="Mol. Plant Microbe Interact.">
        <title>Genome Sequence of the Biocontrol Agent Coniothyrium minitans strain Conio (IMI 134523).</title>
        <authorList>
            <person name="Patel D."/>
            <person name="Shittu T.A."/>
            <person name="Baroncelli R."/>
            <person name="Muthumeenakshi S."/>
            <person name="Osborne T.H."/>
            <person name="Janganan T.K."/>
            <person name="Sreenivasaprasad S."/>
        </authorList>
    </citation>
    <scope>NUCLEOTIDE SEQUENCE</scope>
    <source>
        <strain evidence="3">Conio</strain>
    </source>
</reference>